<feature type="compositionally biased region" description="Polar residues" evidence="1">
    <location>
        <begin position="398"/>
        <end position="412"/>
    </location>
</feature>
<evidence type="ECO:0000256" key="1">
    <source>
        <dbReference type="SAM" id="MobiDB-lite"/>
    </source>
</evidence>
<accession>A0A077ZTI3</accession>
<feature type="region of interest" description="Disordered" evidence="1">
    <location>
        <begin position="1"/>
        <end position="23"/>
    </location>
</feature>
<dbReference type="Pfam" id="PF06991">
    <property type="entry name" value="MFAP1"/>
    <property type="match status" value="1"/>
</dbReference>
<reference evidence="3 4" key="1">
    <citation type="submission" date="2014-06" db="EMBL/GenBank/DDBJ databases">
        <authorList>
            <person name="Swart Estienne"/>
        </authorList>
    </citation>
    <scope>NUCLEOTIDE SEQUENCE [LARGE SCALE GENOMIC DNA]</scope>
    <source>
        <strain evidence="3 4">130c</strain>
    </source>
</reference>
<dbReference type="OrthoDB" id="1111734at2759"/>
<dbReference type="EMBL" id="CCKQ01000679">
    <property type="protein sequence ID" value="CDW71771.1"/>
    <property type="molecule type" value="Genomic_DNA"/>
</dbReference>
<feature type="region of interest" description="Disordered" evidence="1">
    <location>
        <begin position="296"/>
        <end position="332"/>
    </location>
</feature>
<feature type="region of interest" description="Disordered" evidence="1">
    <location>
        <begin position="150"/>
        <end position="193"/>
    </location>
</feature>
<feature type="compositionally biased region" description="Acidic residues" evidence="1">
    <location>
        <begin position="130"/>
        <end position="140"/>
    </location>
</feature>
<gene>
    <name evidence="3" type="primary">Contig1398.g1532</name>
    <name evidence="3" type="ORF">STYLEM_720</name>
</gene>
<dbReference type="PANTHER" id="PTHR15327">
    <property type="entry name" value="MICROFIBRIL-ASSOCIATED PROTEIN"/>
    <property type="match status" value="1"/>
</dbReference>
<feature type="domain" description="Micro-fibrillar-associated protein 1 C-terminal" evidence="2">
    <location>
        <begin position="182"/>
        <end position="408"/>
    </location>
</feature>
<keyword evidence="4" id="KW-1185">Reference proteome</keyword>
<dbReference type="InParanoid" id="A0A077ZTI3"/>
<dbReference type="InterPro" id="IPR033194">
    <property type="entry name" value="MFAP1"/>
</dbReference>
<protein>
    <recommendedName>
        <fullName evidence="2">Micro-fibrillar-associated protein 1 C-terminal domain-containing protein</fullName>
    </recommendedName>
</protein>
<organism evidence="3 4">
    <name type="scientific">Stylonychia lemnae</name>
    <name type="common">Ciliate</name>
    <dbReference type="NCBI Taxonomy" id="5949"/>
    <lineage>
        <taxon>Eukaryota</taxon>
        <taxon>Sar</taxon>
        <taxon>Alveolata</taxon>
        <taxon>Ciliophora</taxon>
        <taxon>Intramacronucleata</taxon>
        <taxon>Spirotrichea</taxon>
        <taxon>Stichotrichia</taxon>
        <taxon>Sporadotrichida</taxon>
        <taxon>Oxytrichidae</taxon>
        <taxon>Stylonychinae</taxon>
        <taxon>Stylonychia</taxon>
    </lineage>
</organism>
<feature type="region of interest" description="Disordered" evidence="1">
    <location>
        <begin position="121"/>
        <end position="140"/>
    </location>
</feature>
<feature type="region of interest" description="Disordered" evidence="1">
    <location>
        <begin position="390"/>
        <end position="448"/>
    </location>
</feature>
<sequence length="448" mass="52657">MSANDPHSILNRDPKRGYIEQKQRVTQQRYRAGIVPDWAQKEYDPNETEFKKSNLAQGKGSLQYRGMTADSAAIIIDTQAGMLKCNVEEITVFDSTSNADVVVHDAKKRALMKQRLLELEKMQQQQEQNGNDEDDEGLFGDDEELPVVVEEEGNQFNVEDAEDGDIDEGNDDSDEDADQENEAEQQNVQPLLKPVFVSRTDRDVYGDKDKVYQEQIEQDEFLRKQKEERKQYTKQLVAESILKEQTFKDQEAVDQYDSDANLPFEETDFEDRDYLNSQIAYESWKMRELLRIKRDREEKQQREFEKQEIERRRRMTDAEREEENRRLGSDHTNKKQNVAYGFMQKYYHKGAFFQDRQDATDIFQRDYNMPVGEDKMDKSVLPAVLQKRRGDMGKKGNSKWTHLTNEDTTNFDPQHRVSDNIAFKTQLKQGGYKGMNQLDRPSVRRRYK</sequence>
<dbReference type="AlphaFoldDB" id="A0A077ZTI3"/>
<dbReference type="OMA" id="YRDMKTE"/>
<dbReference type="Proteomes" id="UP000039865">
    <property type="component" value="Unassembled WGS sequence"/>
</dbReference>
<dbReference type="InterPro" id="IPR009730">
    <property type="entry name" value="MFAP1_C"/>
</dbReference>
<evidence type="ECO:0000259" key="2">
    <source>
        <dbReference type="Pfam" id="PF06991"/>
    </source>
</evidence>
<name>A0A077ZTI3_STYLE</name>
<proteinExistence type="predicted"/>
<evidence type="ECO:0000313" key="3">
    <source>
        <dbReference type="EMBL" id="CDW71771.1"/>
    </source>
</evidence>
<feature type="compositionally biased region" description="Basic and acidic residues" evidence="1">
    <location>
        <begin position="10"/>
        <end position="23"/>
    </location>
</feature>
<feature type="compositionally biased region" description="Acidic residues" evidence="1">
    <location>
        <begin position="150"/>
        <end position="183"/>
    </location>
</feature>
<evidence type="ECO:0000313" key="4">
    <source>
        <dbReference type="Proteomes" id="UP000039865"/>
    </source>
</evidence>